<keyword evidence="5" id="KW-0800">Toxin</keyword>
<evidence type="ECO:0000256" key="3">
    <source>
        <dbReference type="ARBA" id="ARBA00022723"/>
    </source>
</evidence>
<dbReference type="RefSeq" id="WP_062486082.1">
    <property type="nucleotide sequence ID" value="NZ_LN885086.1"/>
</dbReference>
<reference evidence="8" key="1">
    <citation type="submission" date="2015-09" db="EMBL/GenBank/DDBJ databases">
        <authorList>
            <person name="Daims H."/>
        </authorList>
    </citation>
    <scope>NUCLEOTIDE SEQUENCE [LARGE SCALE GENOMIC DNA]</scope>
</reference>
<dbReference type="InterPro" id="IPR002716">
    <property type="entry name" value="PIN_dom"/>
</dbReference>
<feature type="binding site" evidence="5">
    <location>
        <position position="8"/>
    </location>
    <ligand>
        <name>Mg(2+)</name>
        <dbReference type="ChEBI" id="CHEBI:18420"/>
    </ligand>
</feature>
<dbReference type="Pfam" id="PF01850">
    <property type="entry name" value="PIN"/>
    <property type="match status" value="1"/>
</dbReference>
<protein>
    <recommendedName>
        <fullName evidence="5">Ribonuclease VapC</fullName>
        <shortName evidence="5">RNase VapC</shortName>
        <ecNumber evidence="5">3.1.-.-</ecNumber>
    </recommendedName>
    <alternativeName>
        <fullName evidence="5">Toxin VapC</fullName>
    </alternativeName>
</protein>
<dbReference type="HAMAP" id="MF_00265">
    <property type="entry name" value="VapC_Nob1"/>
    <property type="match status" value="1"/>
</dbReference>
<dbReference type="GO" id="GO:0000287">
    <property type="term" value="F:magnesium ion binding"/>
    <property type="evidence" value="ECO:0007669"/>
    <property type="project" value="UniProtKB-UniRule"/>
</dbReference>
<dbReference type="EC" id="3.1.-.-" evidence="5"/>
<comment type="cofactor">
    <cofactor evidence="5">
        <name>Mg(2+)</name>
        <dbReference type="ChEBI" id="CHEBI:18420"/>
    </cofactor>
</comment>
<dbReference type="GO" id="GO:0004540">
    <property type="term" value="F:RNA nuclease activity"/>
    <property type="evidence" value="ECO:0007669"/>
    <property type="project" value="InterPro"/>
</dbReference>
<dbReference type="CDD" id="cd18689">
    <property type="entry name" value="PIN_VapC-like"/>
    <property type="match status" value="1"/>
</dbReference>
<gene>
    <name evidence="5 7" type="primary">vapC</name>
    <name evidence="7" type="ORF">NITINOP_2576</name>
</gene>
<sequence length="141" mass="15900">MSETLVVDSFALVSLFHKEPGWEKVRAALYEQQRAGTKAFLNWVNWGEFFYIVKRKVGAARAAEALHLLEQLPIEPVAIDLPLVREAAEIKSEHAVSCADAFCIATARRLSGTVLTSDPEFHAVEHLIHVRWLTKQRNHSP</sequence>
<evidence type="ECO:0000313" key="7">
    <source>
        <dbReference type="EMBL" id="CUQ67548.1"/>
    </source>
</evidence>
<keyword evidence="8" id="KW-1185">Reference proteome</keyword>
<keyword evidence="1 5" id="KW-1277">Toxin-antitoxin system</keyword>
<evidence type="ECO:0000256" key="1">
    <source>
        <dbReference type="ARBA" id="ARBA00022649"/>
    </source>
</evidence>
<dbReference type="KEGG" id="nio:NITINOP_2576"/>
<dbReference type="SUPFAM" id="SSF88723">
    <property type="entry name" value="PIN domain-like"/>
    <property type="match status" value="1"/>
</dbReference>
<dbReference type="EMBL" id="LN885086">
    <property type="protein sequence ID" value="CUQ67548.1"/>
    <property type="molecule type" value="Genomic_DNA"/>
</dbReference>
<evidence type="ECO:0000259" key="6">
    <source>
        <dbReference type="Pfam" id="PF01850"/>
    </source>
</evidence>
<evidence type="ECO:0000256" key="2">
    <source>
        <dbReference type="ARBA" id="ARBA00022722"/>
    </source>
</evidence>
<dbReference type="Proteomes" id="UP000066284">
    <property type="component" value="Chromosome 1"/>
</dbReference>
<dbReference type="OrthoDB" id="122215at2"/>
<evidence type="ECO:0000256" key="5">
    <source>
        <dbReference type="HAMAP-Rule" id="MF_00265"/>
    </source>
</evidence>
<dbReference type="STRING" id="1715989.NITINOP_2576"/>
<comment type="similarity">
    <text evidence="5">Belongs to the PINc/VapC protein family.</text>
</comment>
<dbReference type="GO" id="GO:0090729">
    <property type="term" value="F:toxin activity"/>
    <property type="evidence" value="ECO:0007669"/>
    <property type="project" value="UniProtKB-KW"/>
</dbReference>
<keyword evidence="3 5" id="KW-0479">Metal-binding</keyword>
<dbReference type="AlphaFoldDB" id="A0A0S4KSV7"/>
<keyword evidence="4 5" id="KW-0378">Hydrolase</keyword>
<feature type="binding site" evidence="5">
    <location>
        <position position="100"/>
    </location>
    <ligand>
        <name>Mg(2+)</name>
        <dbReference type="ChEBI" id="CHEBI:18420"/>
    </ligand>
</feature>
<name>A0A0S4KSV7_9BACT</name>
<keyword evidence="2 5" id="KW-0540">Nuclease</keyword>
<proteinExistence type="inferred from homology"/>
<dbReference type="InterPro" id="IPR022907">
    <property type="entry name" value="VapC_family"/>
</dbReference>
<organism evidence="7 8">
    <name type="scientific">Candidatus Nitrospira inopinata</name>
    <dbReference type="NCBI Taxonomy" id="1715989"/>
    <lineage>
        <taxon>Bacteria</taxon>
        <taxon>Pseudomonadati</taxon>
        <taxon>Nitrospirota</taxon>
        <taxon>Nitrospiria</taxon>
        <taxon>Nitrospirales</taxon>
        <taxon>Nitrospiraceae</taxon>
        <taxon>Nitrospira</taxon>
    </lineage>
</organism>
<evidence type="ECO:0000256" key="4">
    <source>
        <dbReference type="ARBA" id="ARBA00022801"/>
    </source>
</evidence>
<dbReference type="InterPro" id="IPR029060">
    <property type="entry name" value="PIN-like_dom_sf"/>
</dbReference>
<accession>A0A0S4KSV7</accession>
<dbReference type="GO" id="GO:0016787">
    <property type="term" value="F:hydrolase activity"/>
    <property type="evidence" value="ECO:0007669"/>
    <property type="project" value="UniProtKB-KW"/>
</dbReference>
<keyword evidence="5" id="KW-0460">Magnesium</keyword>
<evidence type="ECO:0000313" key="8">
    <source>
        <dbReference type="Proteomes" id="UP000066284"/>
    </source>
</evidence>
<dbReference type="Gene3D" id="3.40.50.1010">
    <property type="entry name" value="5'-nuclease"/>
    <property type="match status" value="1"/>
</dbReference>
<feature type="domain" description="PIN" evidence="6">
    <location>
        <begin position="6"/>
        <end position="125"/>
    </location>
</feature>
<comment type="function">
    <text evidence="5">Toxic component of a toxin-antitoxin (TA) system. An RNase.</text>
</comment>